<dbReference type="EMBL" id="CP039381">
    <property type="protein sequence ID" value="QCT06469.1"/>
    <property type="molecule type" value="Genomic_DNA"/>
</dbReference>
<feature type="chain" id="PRO_5038355233" description="Lipoprotein" evidence="1">
    <location>
        <begin position="27"/>
        <end position="155"/>
    </location>
</feature>
<organism evidence="2 3">
    <name type="scientific">Ruminococcus bovis</name>
    <dbReference type="NCBI Taxonomy" id="2564099"/>
    <lineage>
        <taxon>Bacteria</taxon>
        <taxon>Bacillati</taxon>
        <taxon>Bacillota</taxon>
        <taxon>Clostridia</taxon>
        <taxon>Eubacteriales</taxon>
        <taxon>Oscillospiraceae</taxon>
        <taxon>Ruminococcus</taxon>
    </lineage>
</organism>
<dbReference type="KEGG" id="ruj:E5Z56_03465"/>
<accession>A0A4P8XWI0</accession>
<dbReference type="AlphaFoldDB" id="A0A4P8XWI0"/>
<evidence type="ECO:0000313" key="3">
    <source>
        <dbReference type="Proteomes" id="UP000301475"/>
    </source>
</evidence>
<evidence type="ECO:0000256" key="1">
    <source>
        <dbReference type="SAM" id="SignalP"/>
    </source>
</evidence>
<protein>
    <recommendedName>
        <fullName evidence="4">Lipoprotein</fullName>
    </recommendedName>
</protein>
<sequence length="155" mass="17860">MKVKRILSFLLVVVIAVSLVGCTSNEYCSSPSEAYENNKTQNSAIYIKRGITRAQVSDDVIIWIAHNNKTDIVLAPMMVKDNKYYFAGKESDYYIPDISRKCVKSSMWNSYKLDNGAKLKVHLIRAKTRKIKEADGHKVFAIKDRHYMVVWTYEK</sequence>
<evidence type="ECO:0000313" key="2">
    <source>
        <dbReference type="EMBL" id="QCT06469.1"/>
    </source>
</evidence>
<dbReference type="PROSITE" id="PS51257">
    <property type="entry name" value="PROKAR_LIPOPROTEIN"/>
    <property type="match status" value="1"/>
</dbReference>
<name>A0A4P8XWI0_9FIRM</name>
<dbReference type="Proteomes" id="UP000301475">
    <property type="component" value="Chromosome"/>
</dbReference>
<feature type="signal peptide" evidence="1">
    <location>
        <begin position="1"/>
        <end position="26"/>
    </location>
</feature>
<gene>
    <name evidence="2" type="ORF">E5Z56_03465</name>
</gene>
<keyword evidence="1" id="KW-0732">Signal</keyword>
<keyword evidence="3" id="KW-1185">Reference proteome</keyword>
<proteinExistence type="predicted"/>
<evidence type="ECO:0008006" key="4">
    <source>
        <dbReference type="Google" id="ProtNLM"/>
    </source>
</evidence>
<reference evidence="2 3" key="1">
    <citation type="submission" date="2019-04" db="EMBL/GenBank/DDBJ databases">
        <authorList>
            <person name="Embree M."/>
            <person name="Gaffney J.R."/>
        </authorList>
    </citation>
    <scope>NUCLEOTIDE SEQUENCE [LARGE SCALE GENOMIC DNA]</scope>
    <source>
        <strain evidence="2 3">JE7A12</strain>
    </source>
</reference>
<dbReference type="RefSeq" id="WP_138156540.1">
    <property type="nucleotide sequence ID" value="NZ_CP039381.1"/>
</dbReference>